<keyword evidence="1" id="KW-0812">Transmembrane</keyword>
<dbReference type="Proteomes" id="UP000243540">
    <property type="component" value="Unassembled WGS sequence"/>
</dbReference>
<dbReference type="AlphaFoldDB" id="A0A1Y2SYW1"/>
<evidence type="ECO:0000313" key="3">
    <source>
        <dbReference type="Proteomes" id="UP000243540"/>
    </source>
</evidence>
<name>A0A1Y2SYW1_9BIFI</name>
<sequence>MVTTKQKVYLALTKDALSTLLLARVVTDMWHYHTYEFWLDWSSWVFPLVMAATVPYVYWYNHRDEKHSSE</sequence>
<evidence type="ECO:0000256" key="1">
    <source>
        <dbReference type="SAM" id="Phobius"/>
    </source>
</evidence>
<evidence type="ECO:0000313" key="2">
    <source>
        <dbReference type="EMBL" id="OTA29549.1"/>
    </source>
</evidence>
<feature type="transmembrane region" description="Helical" evidence="1">
    <location>
        <begin position="41"/>
        <end position="60"/>
    </location>
</feature>
<gene>
    <name evidence="2" type="ORF">B9T39_02800</name>
</gene>
<protein>
    <submittedName>
        <fullName evidence="2">Uncharacterized protein</fullName>
    </submittedName>
</protein>
<keyword evidence="1" id="KW-0472">Membrane</keyword>
<accession>A0A1Y2SYW1</accession>
<organism evidence="2 3">
    <name type="scientific">Alloscardovia macacae</name>
    <dbReference type="NCBI Taxonomy" id="1160091"/>
    <lineage>
        <taxon>Bacteria</taxon>
        <taxon>Bacillati</taxon>
        <taxon>Actinomycetota</taxon>
        <taxon>Actinomycetes</taxon>
        <taxon>Bifidobacteriales</taxon>
        <taxon>Bifidobacteriaceae</taxon>
        <taxon>Alloscardovia</taxon>
    </lineage>
</organism>
<reference evidence="2 3" key="1">
    <citation type="submission" date="2017-04" db="EMBL/GenBank/DDBJ databases">
        <title>Draft genome sequences of Alloscardovia macacae UMA81211 and UMA81212 isolated from the feces of a rhesus macaque (Macaca mulatta).</title>
        <authorList>
            <person name="Albert K."/>
            <person name="Sela D.A."/>
        </authorList>
    </citation>
    <scope>NUCLEOTIDE SEQUENCE [LARGE SCALE GENOMIC DNA]</scope>
    <source>
        <strain evidence="2 3">UMA81212</strain>
    </source>
</reference>
<dbReference type="EMBL" id="NEKC01000005">
    <property type="protein sequence ID" value="OTA29549.1"/>
    <property type="molecule type" value="Genomic_DNA"/>
</dbReference>
<proteinExistence type="predicted"/>
<comment type="caution">
    <text evidence="2">The sequence shown here is derived from an EMBL/GenBank/DDBJ whole genome shotgun (WGS) entry which is preliminary data.</text>
</comment>
<dbReference type="RefSeq" id="WP_086106309.1">
    <property type="nucleotide sequence ID" value="NZ_NEKB01000007.1"/>
</dbReference>
<keyword evidence="1" id="KW-1133">Transmembrane helix</keyword>